<sequence>MPRWTFETIPDTLSATEKDSLAQHITDIYVELGIPAFLVNVFFHENRVGCFYSGGRTPPNAIFFGIDHAARTFPSEEARLTFIARINSIVRPILAPKAIKWEYNIYEHPRDNWRVNGMVPPVDVDGMREWFVKNEPVAYGRYLEGDVDQSDVSLRKWAL</sequence>
<dbReference type="InterPro" id="IPR014347">
    <property type="entry name" value="Tautomerase/MIF_sf"/>
</dbReference>
<proteinExistence type="predicted"/>
<dbReference type="AlphaFoldDB" id="A0A1L9REM5"/>
<dbReference type="Pfam" id="PF14832">
    <property type="entry name" value="Tautomerase_3"/>
    <property type="match status" value="1"/>
</dbReference>
<gene>
    <name evidence="2" type="ORF">ASPWEDRAFT_174736</name>
</gene>
<evidence type="ECO:0000313" key="3">
    <source>
        <dbReference type="Proteomes" id="UP000184383"/>
    </source>
</evidence>
<feature type="domain" description="Tautomerase cis-CaaD-like" evidence="1">
    <location>
        <begin position="1"/>
        <end position="135"/>
    </location>
</feature>
<reference evidence="3" key="1">
    <citation type="journal article" date="2017" name="Genome Biol.">
        <title>Comparative genomics reveals high biological diversity and specific adaptations in the industrially and medically important fungal genus Aspergillus.</title>
        <authorList>
            <person name="de Vries R.P."/>
            <person name="Riley R."/>
            <person name="Wiebenga A."/>
            <person name="Aguilar-Osorio G."/>
            <person name="Amillis S."/>
            <person name="Uchima C.A."/>
            <person name="Anderluh G."/>
            <person name="Asadollahi M."/>
            <person name="Askin M."/>
            <person name="Barry K."/>
            <person name="Battaglia E."/>
            <person name="Bayram O."/>
            <person name="Benocci T."/>
            <person name="Braus-Stromeyer S.A."/>
            <person name="Caldana C."/>
            <person name="Canovas D."/>
            <person name="Cerqueira G.C."/>
            <person name="Chen F."/>
            <person name="Chen W."/>
            <person name="Choi C."/>
            <person name="Clum A."/>
            <person name="Dos Santos R.A."/>
            <person name="Damasio A.R."/>
            <person name="Diallinas G."/>
            <person name="Emri T."/>
            <person name="Fekete E."/>
            <person name="Flipphi M."/>
            <person name="Freyberg S."/>
            <person name="Gallo A."/>
            <person name="Gournas C."/>
            <person name="Habgood R."/>
            <person name="Hainaut M."/>
            <person name="Harispe M.L."/>
            <person name="Henrissat B."/>
            <person name="Hilden K.S."/>
            <person name="Hope R."/>
            <person name="Hossain A."/>
            <person name="Karabika E."/>
            <person name="Karaffa L."/>
            <person name="Karanyi Z."/>
            <person name="Krasevec N."/>
            <person name="Kuo A."/>
            <person name="Kusch H."/>
            <person name="LaButti K."/>
            <person name="Lagendijk E.L."/>
            <person name="Lapidus A."/>
            <person name="Levasseur A."/>
            <person name="Lindquist E."/>
            <person name="Lipzen A."/>
            <person name="Logrieco A.F."/>
            <person name="MacCabe A."/>
            <person name="Maekelae M.R."/>
            <person name="Malavazi I."/>
            <person name="Melin P."/>
            <person name="Meyer V."/>
            <person name="Mielnichuk N."/>
            <person name="Miskei M."/>
            <person name="Molnar A.P."/>
            <person name="Mule G."/>
            <person name="Ngan C.Y."/>
            <person name="Orejas M."/>
            <person name="Orosz E."/>
            <person name="Ouedraogo J.P."/>
            <person name="Overkamp K.M."/>
            <person name="Park H.-S."/>
            <person name="Perrone G."/>
            <person name="Piumi F."/>
            <person name="Punt P.J."/>
            <person name="Ram A.F."/>
            <person name="Ramon A."/>
            <person name="Rauscher S."/>
            <person name="Record E."/>
            <person name="Riano-Pachon D.M."/>
            <person name="Robert V."/>
            <person name="Roehrig J."/>
            <person name="Ruller R."/>
            <person name="Salamov A."/>
            <person name="Salih N.S."/>
            <person name="Samson R.A."/>
            <person name="Sandor E."/>
            <person name="Sanguinetti M."/>
            <person name="Schuetze T."/>
            <person name="Sepcic K."/>
            <person name="Shelest E."/>
            <person name="Sherlock G."/>
            <person name="Sophianopoulou V."/>
            <person name="Squina F.M."/>
            <person name="Sun H."/>
            <person name="Susca A."/>
            <person name="Todd R.B."/>
            <person name="Tsang A."/>
            <person name="Unkles S.E."/>
            <person name="van de Wiele N."/>
            <person name="van Rossen-Uffink D."/>
            <person name="Oliveira J.V."/>
            <person name="Vesth T.C."/>
            <person name="Visser J."/>
            <person name="Yu J.-H."/>
            <person name="Zhou M."/>
            <person name="Andersen M.R."/>
            <person name="Archer D.B."/>
            <person name="Baker S.E."/>
            <person name="Benoit I."/>
            <person name="Brakhage A.A."/>
            <person name="Braus G.H."/>
            <person name="Fischer R."/>
            <person name="Frisvad J.C."/>
            <person name="Goldman G.H."/>
            <person name="Houbraken J."/>
            <person name="Oakley B."/>
            <person name="Pocsi I."/>
            <person name="Scazzocchio C."/>
            <person name="Seiboth B."/>
            <person name="vanKuyk P.A."/>
            <person name="Wortman J."/>
            <person name="Dyer P.S."/>
            <person name="Grigoriev I.V."/>
        </authorList>
    </citation>
    <scope>NUCLEOTIDE SEQUENCE [LARGE SCALE GENOMIC DNA]</scope>
    <source>
        <strain evidence="3">DTO 134E9</strain>
    </source>
</reference>
<dbReference type="Gene3D" id="3.30.429.10">
    <property type="entry name" value="Macrophage Migration Inhibitory Factor"/>
    <property type="match status" value="1"/>
</dbReference>
<keyword evidence="3" id="KW-1185">Reference proteome</keyword>
<dbReference type="GeneID" id="63747106"/>
<dbReference type="InterPro" id="IPR028116">
    <property type="entry name" value="Cis-CaaD-like"/>
</dbReference>
<protein>
    <recommendedName>
        <fullName evidence="1">Tautomerase cis-CaaD-like domain-containing protein</fullName>
    </recommendedName>
</protein>
<dbReference type="VEuPathDB" id="FungiDB:ASPWEDRAFT_174736"/>
<dbReference type="Proteomes" id="UP000184383">
    <property type="component" value="Unassembled WGS sequence"/>
</dbReference>
<organism evidence="2 3">
    <name type="scientific">Aspergillus wentii DTO 134E9</name>
    <dbReference type="NCBI Taxonomy" id="1073089"/>
    <lineage>
        <taxon>Eukaryota</taxon>
        <taxon>Fungi</taxon>
        <taxon>Dikarya</taxon>
        <taxon>Ascomycota</taxon>
        <taxon>Pezizomycotina</taxon>
        <taxon>Eurotiomycetes</taxon>
        <taxon>Eurotiomycetidae</taxon>
        <taxon>Eurotiales</taxon>
        <taxon>Aspergillaceae</taxon>
        <taxon>Aspergillus</taxon>
        <taxon>Aspergillus subgen. Cremei</taxon>
    </lineage>
</organism>
<evidence type="ECO:0000313" key="2">
    <source>
        <dbReference type="EMBL" id="OJJ33327.1"/>
    </source>
</evidence>
<evidence type="ECO:0000259" key="1">
    <source>
        <dbReference type="Pfam" id="PF14832"/>
    </source>
</evidence>
<name>A0A1L9REM5_ASPWE</name>
<dbReference type="EMBL" id="KV878214">
    <property type="protein sequence ID" value="OJJ33327.1"/>
    <property type="molecule type" value="Genomic_DNA"/>
</dbReference>
<dbReference type="RefSeq" id="XP_040687004.1">
    <property type="nucleotide sequence ID" value="XM_040831258.1"/>
</dbReference>
<accession>A0A1L9REM5</accession>
<dbReference type="OrthoDB" id="2129288at2759"/>